<sequence>MNLNAHNETQLERFLDEKGLEYAPFDPARAPKILQQLNIVSLPTQTIIQVIGTNGKGSTGRFLSLILHKIGFNVGHFSSPHLLSLEERFWKNGANLSREVLNEAFLALDSTAELQLEKASYFEVLTFLALEVFKNCDILVLEAGLGGEFDSTTTCVQAELSLFTSIGLDHQEFLGDTLEKIATTKLKAMSKRAILGFQSENAEEIISIAQEIAKEKNAKLEILKEIPDEISQWIARKDYPYYQAQNLTLAYYGLLALKEILEQKQEFSQNVLANFSLECLKILPSLDLQGRLQRLAPNLYLDVAHNVNAAQALVKQFKNHYFSQNKCVLIYNSYFDKNPRAVLSALAPIIKRVEILEIANMRMIAKAQLEKILQELKIEFKDFKMMNLNPEENYLVCGSFSVVAEFLTHFSKTKR</sequence>
<comment type="similarity">
    <text evidence="1">Belongs to the folylpolyglutamate synthase family.</text>
</comment>
<dbReference type="Proteomes" id="UP000256650">
    <property type="component" value="Unassembled WGS sequence"/>
</dbReference>
<evidence type="ECO:0000256" key="6">
    <source>
        <dbReference type="ARBA" id="ARBA00022842"/>
    </source>
</evidence>
<dbReference type="PANTHER" id="PTHR11136:SF0">
    <property type="entry name" value="DIHYDROFOLATE SYNTHETASE-RELATED"/>
    <property type="match status" value="1"/>
</dbReference>
<keyword evidence="3" id="KW-0479">Metal-binding</keyword>
<evidence type="ECO:0000256" key="1">
    <source>
        <dbReference type="ARBA" id="ARBA00008276"/>
    </source>
</evidence>
<dbReference type="NCBIfam" id="TIGR01499">
    <property type="entry name" value="folC"/>
    <property type="match status" value="1"/>
</dbReference>
<dbReference type="GeneID" id="82535757"/>
<dbReference type="SUPFAM" id="SSF53244">
    <property type="entry name" value="MurD-like peptide ligases, peptide-binding domain"/>
    <property type="match status" value="1"/>
</dbReference>
<dbReference type="GO" id="GO:0046654">
    <property type="term" value="P:tetrahydrofolate biosynthetic process"/>
    <property type="evidence" value="ECO:0007669"/>
    <property type="project" value="UniProtKB-UniPathway"/>
</dbReference>
<gene>
    <name evidence="8" type="ORF">CQA43_05575</name>
</gene>
<dbReference type="Gene3D" id="3.90.190.20">
    <property type="entry name" value="Mur ligase, C-terminal domain"/>
    <property type="match status" value="1"/>
</dbReference>
<dbReference type="SUPFAM" id="SSF53623">
    <property type="entry name" value="MurD-like peptide ligases, catalytic domain"/>
    <property type="match status" value="1"/>
</dbReference>
<evidence type="ECO:0000313" key="8">
    <source>
        <dbReference type="EMBL" id="RDU62711.1"/>
    </source>
</evidence>
<keyword evidence="2" id="KW-0436">Ligase</keyword>
<evidence type="ECO:0000313" key="9">
    <source>
        <dbReference type="Proteomes" id="UP000256650"/>
    </source>
</evidence>
<keyword evidence="5" id="KW-0067">ATP-binding</keyword>
<evidence type="ECO:0000256" key="4">
    <source>
        <dbReference type="ARBA" id="ARBA00022741"/>
    </source>
</evidence>
<feature type="domain" description="Mur ligase central" evidence="7">
    <location>
        <begin position="52"/>
        <end position="197"/>
    </location>
</feature>
<dbReference type="PANTHER" id="PTHR11136">
    <property type="entry name" value="FOLYLPOLYGLUTAMATE SYNTHASE-RELATED"/>
    <property type="match status" value="1"/>
</dbReference>
<dbReference type="GO" id="GO:0005524">
    <property type="term" value="F:ATP binding"/>
    <property type="evidence" value="ECO:0007669"/>
    <property type="project" value="UniProtKB-KW"/>
</dbReference>
<dbReference type="EMBL" id="NXLS01000005">
    <property type="protein sequence ID" value="RDU62711.1"/>
    <property type="molecule type" value="Genomic_DNA"/>
</dbReference>
<evidence type="ECO:0000259" key="7">
    <source>
        <dbReference type="Pfam" id="PF08245"/>
    </source>
</evidence>
<dbReference type="GO" id="GO:0004326">
    <property type="term" value="F:tetrahydrofolylpolyglutamate synthase activity"/>
    <property type="evidence" value="ECO:0007669"/>
    <property type="project" value="InterPro"/>
</dbReference>
<reference evidence="8 9" key="1">
    <citation type="submission" date="2018-04" db="EMBL/GenBank/DDBJ databases">
        <title>Novel Campyloabacter and Helicobacter Species and Strains.</title>
        <authorList>
            <person name="Mannion A.J."/>
            <person name="Shen Z."/>
            <person name="Fox J.G."/>
        </authorList>
    </citation>
    <scope>NUCLEOTIDE SEQUENCE [LARGE SCALE GENOMIC DNA]</scope>
    <source>
        <strain evidence="8 9">MIT 99-5101</strain>
    </source>
</reference>
<dbReference type="InterPro" id="IPR013221">
    <property type="entry name" value="Mur_ligase_cen"/>
</dbReference>
<comment type="caution">
    <text evidence="8">The sequence shown here is derived from an EMBL/GenBank/DDBJ whole genome shotgun (WGS) entry which is preliminary data.</text>
</comment>
<evidence type="ECO:0000256" key="2">
    <source>
        <dbReference type="ARBA" id="ARBA00022598"/>
    </source>
</evidence>
<dbReference type="InterPro" id="IPR036615">
    <property type="entry name" value="Mur_ligase_C_dom_sf"/>
</dbReference>
<dbReference type="GO" id="GO:0005737">
    <property type="term" value="C:cytoplasm"/>
    <property type="evidence" value="ECO:0007669"/>
    <property type="project" value="TreeGrafter"/>
</dbReference>
<protein>
    <submittedName>
        <fullName evidence="8">Bifunctional folylpolyglutamate synthase/dihydrofolate synthase</fullName>
    </submittedName>
</protein>
<dbReference type="GO" id="GO:0046872">
    <property type="term" value="F:metal ion binding"/>
    <property type="evidence" value="ECO:0007669"/>
    <property type="project" value="UniProtKB-KW"/>
</dbReference>
<dbReference type="InterPro" id="IPR001645">
    <property type="entry name" value="Folylpolyglutamate_synth"/>
</dbReference>
<dbReference type="AlphaFoldDB" id="A0A3D8IDV1"/>
<dbReference type="OrthoDB" id="9809356at2"/>
<proteinExistence type="inferred from homology"/>
<dbReference type="GO" id="GO:0008841">
    <property type="term" value="F:dihydrofolate synthase activity"/>
    <property type="evidence" value="ECO:0007669"/>
    <property type="project" value="TreeGrafter"/>
</dbReference>
<evidence type="ECO:0000256" key="5">
    <source>
        <dbReference type="ARBA" id="ARBA00022840"/>
    </source>
</evidence>
<dbReference type="InterPro" id="IPR036565">
    <property type="entry name" value="Mur-like_cat_sf"/>
</dbReference>
<keyword evidence="9" id="KW-1185">Reference proteome</keyword>
<keyword evidence="4" id="KW-0547">Nucleotide-binding</keyword>
<dbReference type="Pfam" id="PF08245">
    <property type="entry name" value="Mur_ligase_M"/>
    <property type="match status" value="1"/>
</dbReference>
<organism evidence="8 9">
    <name type="scientific">Helicobacter ganmani</name>
    <dbReference type="NCBI Taxonomy" id="60246"/>
    <lineage>
        <taxon>Bacteria</taxon>
        <taxon>Pseudomonadati</taxon>
        <taxon>Campylobacterota</taxon>
        <taxon>Epsilonproteobacteria</taxon>
        <taxon>Campylobacterales</taxon>
        <taxon>Helicobacteraceae</taxon>
        <taxon>Helicobacter</taxon>
    </lineage>
</organism>
<keyword evidence="6" id="KW-0460">Magnesium</keyword>
<name>A0A3D8IDV1_9HELI</name>
<dbReference type="UniPathway" id="UPA00077">
    <property type="reaction ID" value="UER00157"/>
</dbReference>
<accession>A0A3D8IDV1</accession>
<evidence type="ECO:0000256" key="3">
    <source>
        <dbReference type="ARBA" id="ARBA00022723"/>
    </source>
</evidence>
<dbReference type="Gene3D" id="3.40.1190.10">
    <property type="entry name" value="Mur-like, catalytic domain"/>
    <property type="match status" value="1"/>
</dbReference>
<dbReference type="RefSeq" id="WP_115551637.1">
    <property type="nucleotide sequence ID" value="NZ_CAOUCM010000003.1"/>
</dbReference>